<dbReference type="GO" id="GO:0009236">
    <property type="term" value="P:cobalamin biosynthetic process"/>
    <property type="evidence" value="ECO:0007669"/>
    <property type="project" value="InterPro"/>
</dbReference>
<dbReference type="EMBL" id="CP046640">
    <property type="protein sequence ID" value="QTL98790.1"/>
    <property type="molecule type" value="Genomic_DNA"/>
</dbReference>
<dbReference type="GO" id="GO:0005524">
    <property type="term" value="F:ATP binding"/>
    <property type="evidence" value="ECO:0007669"/>
    <property type="project" value="InterPro"/>
</dbReference>
<gene>
    <name evidence="1" type="ORF">GM661_12860</name>
</gene>
<dbReference type="NCBIfam" id="NF004637">
    <property type="entry name" value="PRK05986.1"/>
    <property type="match status" value="1"/>
</dbReference>
<name>A0A8A7KC26_9FIRM</name>
<dbReference type="KEGG" id="ifn:GM661_12860"/>
<sequence length="170" mass="18943">MKGKIHVYTGNGKGKTTAAIGLTIRAVGAGFKVFFGQFVKGEEYSEIKALKKLDNVVVKQYGRDCFIRNEPAEEDIMVARQGLAEMSDILQSGDYQLVVMDEANIAVYYKLFSLEELIEVLQNRADGVEVVITGRMAEEGLIKIADLVTSMEEVKHYYQQGIQARIGIEK</sequence>
<dbReference type="AlphaFoldDB" id="A0A8A7KC26"/>
<dbReference type="PANTHER" id="PTHR46638:SF1">
    <property type="entry name" value="CORRINOID ADENOSYLTRANSFERASE"/>
    <property type="match status" value="1"/>
</dbReference>
<dbReference type="InterPro" id="IPR027417">
    <property type="entry name" value="P-loop_NTPase"/>
</dbReference>
<dbReference type="EC" id="2.5.1.17" evidence="1"/>
<organism evidence="1 2">
    <name type="scientific">Iocasia fonsfrigidae</name>
    <dbReference type="NCBI Taxonomy" id="2682810"/>
    <lineage>
        <taxon>Bacteria</taxon>
        <taxon>Bacillati</taxon>
        <taxon>Bacillota</taxon>
        <taxon>Clostridia</taxon>
        <taxon>Halanaerobiales</taxon>
        <taxon>Halanaerobiaceae</taxon>
        <taxon>Iocasia</taxon>
    </lineage>
</organism>
<evidence type="ECO:0000313" key="2">
    <source>
        <dbReference type="Proteomes" id="UP000665020"/>
    </source>
</evidence>
<dbReference type="Gene3D" id="3.40.50.300">
    <property type="entry name" value="P-loop containing nucleotide triphosphate hydrolases"/>
    <property type="match status" value="1"/>
</dbReference>
<dbReference type="PANTHER" id="PTHR46638">
    <property type="entry name" value="CORRINOID ADENOSYLTRANSFERASE"/>
    <property type="match status" value="1"/>
</dbReference>
<dbReference type="CDD" id="cd00561">
    <property type="entry name" value="CobA_ACA"/>
    <property type="match status" value="1"/>
</dbReference>
<dbReference type="Pfam" id="PF02572">
    <property type="entry name" value="CobA_CobO_BtuR"/>
    <property type="match status" value="1"/>
</dbReference>
<dbReference type="GO" id="GO:0008817">
    <property type="term" value="F:corrinoid adenosyltransferase activity"/>
    <property type="evidence" value="ECO:0007669"/>
    <property type="project" value="UniProtKB-EC"/>
</dbReference>
<dbReference type="SUPFAM" id="SSF52540">
    <property type="entry name" value="P-loop containing nucleoside triphosphate hydrolases"/>
    <property type="match status" value="1"/>
</dbReference>
<keyword evidence="1" id="KW-0808">Transferase</keyword>
<dbReference type="InterPro" id="IPR003724">
    <property type="entry name" value="CblAdoTrfase_CobA"/>
</dbReference>
<proteinExistence type="predicted"/>
<protein>
    <submittedName>
        <fullName evidence="1">Cob(I)yrinic acid a,c-diamide adenosyltransferase</fullName>
        <ecNumber evidence="1">2.5.1.17</ecNumber>
    </submittedName>
</protein>
<dbReference type="Proteomes" id="UP000665020">
    <property type="component" value="Chromosome"/>
</dbReference>
<dbReference type="RefSeq" id="WP_230867185.1">
    <property type="nucleotide sequence ID" value="NZ_CP046640.1"/>
</dbReference>
<reference evidence="1" key="1">
    <citation type="submission" date="2019-12" db="EMBL/GenBank/DDBJ databases">
        <authorList>
            <person name="zhang j."/>
            <person name="sun C.M."/>
        </authorList>
    </citation>
    <scope>NUCLEOTIDE SEQUENCE</scope>
    <source>
        <strain evidence="1">NS-1</strain>
    </source>
</reference>
<keyword evidence="2" id="KW-1185">Reference proteome</keyword>
<dbReference type="PIRSF" id="PIRSF015617">
    <property type="entry name" value="Adensltrnsf_CobA"/>
    <property type="match status" value="1"/>
</dbReference>
<evidence type="ECO:0000313" key="1">
    <source>
        <dbReference type="EMBL" id="QTL98790.1"/>
    </source>
</evidence>
<accession>A0A8A7KC26</accession>